<dbReference type="InterPro" id="IPR036312">
    <property type="entry name" value="Bifun_inhib/LTP/seed_sf"/>
</dbReference>
<evidence type="ECO:0000313" key="6">
    <source>
        <dbReference type="EMBL" id="KAK9292251.1"/>
    </source>
</evidence>
<name>A0AAP0S7M1_LIQFO</name>
<comment type="subcellular location">
    <subcellularLocation>
        <location evidence="1">Secreted</location>
    </subcellularLocation>
</comment>
<keyword evidence="7" id="KW-1185">Reference proteome</keyword>
<evidence type="ECO:0000256" key="1">
    <source>
        <dbReference type="ARBA" id="ARBA00004613"/>
    </source>
</evidence>
<dbReference type="PANTHER" id="PTHR35501">
    <property type="entry name" value="PROTEIN YY1"/>
    <property type="match status" value="1"/>
</dbReference>
<organism evidence="6 7">
    <name type="scientific">Liquidambar formosana</name>
    <name type="common">Formosan gum</name>
    <dbReference type="NCBI Taxonomy" id="63359"/>
    <lineage>
        <taxon>Eukaryota</taxon>
        <taxon>Viridiplantae</taxon>
        <taxon>Streptophyta</taxon>
        <taxon>Embryophyta</taxon>
        <taxon>Tracheophyta</taxon>
        <taxon>Spermatophyta</taxon>
        <taxon>Magnoliopsida</taxon>
        <taxon>eudicotyledons</taxon>
        <taxon>Gunneridae</taxon>
        <taxon>Pentapetalae</taxon>
        <taxon>Saxifragales</taxon>
        <taxon>Altingiaceae</taxon>
        <taxon>Liquidambar</taxon>
    </lineage>
</organism>
<dbReference type="SUPFAM" id="SSF47699">
    <property type="entry name" value="Bifunctional inhibitor/lipid-transfer protein/seed storage 2S albumin"/>
    <property type="match status" value="1"/>
</dbReference>
<evidence type="ECO:0000256" key="4">
    <source>
        <dbReference type="SAM" id="SignalP"/>
    </source>
</evidence>
<reference evidence="6 7" key="1">
    <citation type="journal article" date="2024" name="Plant J.">
        <title>Genome sequences and population genomics reveal climatic adaptation and genomic divergence between two closely related sweetgum species.</title>
        <authorList>
            <person name="Xu W.Q."/>
            <person name="Ren C.Q."/>
            <person name="Zhang X.Y."/>
            <person name="Comes H.P."/>
            <person name="Liu X.H."/>
            <person name="Li Y.G."/>
            <person name="Kettle C.J."/>
            <person name="Jalonen R."/>
            <person name="Gaisberger H."/>
            <person name="Ma Y.Z."/>
            <person name="Qiu Y.X."/>
        </authorList>
    </citation>
    <scope>NUCLEOTIDE SEQUENCE [LARGE SCALE GENOMIC DNA]</scope>
    <source>
        <strain evidence="6">Hangzhou</strain>
    </source>
</reference>
<dbReference type="InterPro" id="IPR016140">
    <property type="entry name" value="Bifunc_inhib/LTP/seed_store"/>
</dbReference>
<feature type="chain" id="PRO_5042850889" description="Bifunctional inhibitor/plant lipid transfer protein/seed storage helical domain-containing protein" evidence="4">
    <location>
        <begin position="33"/>
        <end position="125"/>
    </location>
</feature>
<feature type="domain" description="Bifunctional inhibitor/plant lipid transfer protein/seed storage helical" evidence="5">
    <location>
        <begin position="35"/>
        <end position="95"/>
    </location>
</feature>
<evidence type="ECO:0000256" key="2">
    <source>
        <dbReference type="ARBA" id="ARBA00022525"/>
    </source>
</evidence>
<gene>
    <name evidence="6" type="ORF">L1049_020215</name>
</gene>
<dbReference type="EMBL" id="JBBPBK010000001">
    <property type="protein sequence ID" value="KAK9292251.1"/>
    <property type="molecule type" value="Genomic_DNA"/>
</dbReference>
<comment type="similarity">
    <text evidence="3">Belongs to the A9/FIL1 family.</text>
</comment>
<dbReference type="PANTHER" id="PTHR35501:SF3">
    <property type="entry name" value="PROTEIN YY1"/>
    <property type="match status" value="1"/>
</dbReference>
<comment type="caution">
    <text evidence="6">The sequence shown here is derived from an EMBL/GenBank/DDBJ whole genome shotgun (WGS) entry which is preliminary data.</text>
</comment>
<accession>A0AAP0S7M1</accession>
<evidence type="ECO:0000259" key="5">
    <source>
        <dbReference type="SMART" id="SM00499"/>
    </source>
</evidence>
<dbReference type="Proteomes" id="UP001415857">
    <property type="component" value="Unassembled WGS sequence"/>
</dbReference>
<proteinExistence type="inferred from homology"/>
<keyword evidence="2" id="KW-0964">Secreted</keyword>
<feature type="signal peptide" evidence="4">
    <location>
        <begin position="1"/>
        <end position="32"/>
    </location>
</feature>
<dbReference type="SMART" id="SM00499">
    <property type="entry name" value="AAI"/>
    <property type="match status" value="1"/>
</dbReference>
<evidence type="ECO:0000256" key="3">
    <source>
        <dbReference type="ARBA" id="ARBA00038300"/>
    </source>
</evidence>
<dbReference type="GO" id="GO:0005576">
    <property type="term" value="C:extracellular region"/>
    <property type="evidence" value="ECO:0007669"/>
    <property type="project" value="UniProtKB-SubCell"/>
</dbReference>
<dbReference type="Pfam" id="PF00234">
    <property type="entry name" value="Tryp_alpha_amyl"/>
    <property type="match status" value="1"/>
</dbReference>
<dbReference type="Gene3D" id="1.10.110.10">
    <property type="entry name" value="Plant lipid-transfer and hydrophobic proteins"/>
    <property type="match status" value="1"/>
</dbReference>
<dbReference type="AlphaFoldDB" id="A0AAP0S7M1"/>
<keyword evidence="4" id="KW-0732">Signal</keyword>
<evidence type="ECO:0000313" key="7">
    <source>
        <dbReference type="Proteomes" id="UP001415857"/>
    </source>
</evidence>
<protein>
    <recommendedName>
        <fullName evidence="5">Bifunctional inhibitor/plant lipid transfer protein/seed storage helical domain-containing protein</fullName>
    </recommendedName>
</protein>
<sequence length="125" mass="12874">MAATKSLVSLSSKSALLLLLVALAAQTQMARSQSCSAELSSLNVCAPFVVPGAANTNPSTDCCSALQAVPNDCLCNTLRVAARLPSQCNLPPLNCGKFPSASLYFPSVAFVGVCSLGSLGWHTRV</sequence>